<evidence type="ECO:0000259" key="3">
    <source>
        <dbReference type="Pfam" id="PF05622"/>
    </source>
</evidence>
<feature type="compositionally biased region" description="Polar residues" evidence="2">
    <location>
        <begin position="153"/>
        <end position="168"/>
    </location>
</feature>
<feature type="coiled-coil region" evidence="1">
    <location>
        <begin position="416"/>
        <end position="478"/>
    </location>
</feature>
<dbReference type="InterPro" id="IPR008636">
    <property type="entry name" value="Hook_C"/>
</dbReference>
<feature type="coiled-coil region" evidence="1">
    <location>
        <begin position="505"/>
        <end position="587"/>
    </location>
</feature>
<feature type="region of interest" description="Disordered" evidence="2">
    <location>
        <begin position="707"/>
        <end position="726"/>
    </location>
</feature>
<proteinExistence type="predicted"/>
<gene>
    <name evidence="4" type="ORF">BN1204_041480</name>
</gene>
<dbReference type="AlphaFoldDB" id="A0A0F7UER6"/>
<evidence type="ECO:0000313" key="4">
    <source>
        <dbReference type="EMBL" id="CEL68379.1"/>
    </source>
</evidence>
<feature type="region of interest" description="Disordered" evidence="2">
    <location>
        <begin position="151"/>
        <end position="196"/>
    </location>
</feature>
<organism evidence="4">
    <name type="scientific">Neospora caninum (strain Liverpool)</name>
    <dbReference type="NCBI Taxonomy" id="572307"/>
    <lineage>
        <taxon>Eukaryota</taxon>
        <taxon>Sar</taxon>
        <taxon>Alveolata</taxon>
        <taxon>Apicomplexa</taxon>
        <taxon>Conoidasida</taxon>
        <taxon>Coccidia</taxon>
        <taxon>Eucoccidiorida</taxon>
        <taxon>Eimeriorina</taxon>
        <taxon>Sarcocystidae</taxon>
        <taxon>Neospora</taxon>
    </lineage>
</organism>
<accession>A0A0F7UER6</accession>
<protein>
    <recommendedName>
        <fullName evidence="3">Hook C-terminal domain-containing protein</fullName>
    </recommendedName>
</protein>
<keyword evidence="1" id="KW-0175">Coiled coil</keyword>
<evidence type="ECO:0000256" key="1">
    <source>
        <dbReference type="SAM" id="Coils"/>
    </source>
</evidence>
<name>A0A0F7UER6_NEOCL</name>
<feature type="coiled-coil region" evidence="1">
    <location>
        <begin position="200"/>
        <end position="357"/>
    </location>
</feature>
<feature type="domain" description="Hook C-terminal" evidence="3">
    <location>
        <begin position="205"/>
        <end position="695"/>
    </location>
</feature>
<dbReference type="Gene3D" id="1.10.418.10">
    <property type="entry name" value="Calponin-like domain"/>
    <property type="match status" value="1"/>
</dbReference>
<dbReference type="GO" id="GO:0031122">
    <property type="term" value="P:cytoplasmic microtubule organization"/>
    <property type="evidence" value="ECO:0007669"/>
    <property type="project" value="InterPro"/>
</dbReference>
<sequence length="726" mass="82007">MSFTHAPLLDTDACLEFLNSLDYGKEHPVHELHDCATAEHVWGSLHEIYPAWFDESLHPSKFANAQEALSQILYYLDEFHENKYSGDFNVITEHLDAFLKGDPSLILKTYEFILLATVNGDCQQIIAKIMTMSQPTQAVIQAIIQQYAGAENDPSNSTPRMLSRNASGATAPRREPSLPEDLGLGRTPSAGGGGHLAPLLQKVQEELSQIKAELRKTKIALTESESQRETLSDKLQVVEKERDEEKTKRTVLEQQLAAKKDVLVKDFTEQIEDSDKQRAKLKEELENEKKERKKVEEKNRAVIAELKEEMDLLKQEARRVSTLEVQVQNYKTKLTEVAALKEKMTQLELQNKAYMDRIVEGEADSVGALGLRKQIDTYKERVAAGEPAAESSSYGKRGQSVIFFLRSVRADVEERLSTMTAEKEAIANLKEEVEKQLSTAEKKLEVKELEIAQLQAKLEAKDFEISSLSDKIKELDKNQGRDVAEELAALAKENKAAGLDTTARIAELTNEVDDLKRVKQRLEKNAAAHVAQIAFLQKQLTAGCSSEADAQKMQDLVEKVAKQEEEIKQLRESKDDMAKQMMEALSRREKDSGVDETAAAKVAILETQLEFEKKQASMREDIVRAKVEKEMENVQSTLKSQLQLRERESNFYRKAVEENADSSKKEMRLLSSVLYDLGLRFHRLQAYCDQLKNENEAIQLRVRLHQQSNSSIPESLPPEPGAHEEA</sequence>
<dbReference type="GO" id="GO:0008017">
    <property type="term" value="F:microtubule binding"/>
    <property type="evidence" value="ECO:0007669"/>
    <property type="project" value="InterPro"/>
</dbReference>
<dbReference type="InterPro" id="IPR036872">
    <property type="entry name" value="CH_dom_sf"/>
</dbReference>
<dbReference type="Pfam" id="PF05622">
    <property type="entry name" value="HOOK"/>
    <property type="match status" value="1"/>
</dbReference>
<dbReference type="SUPFAM" id="SSF116907">
    <property type="entry name" value="Hook domain"/>
    <property type="match status" value="1"/>
</dbReference>
<evidence type="ECO:0000256" key="2">
    <source>
        <dbReference type="SAM" id="MobiDB-lite"/>
    </source>
</evidence>
<reference evidence="4" key="1">
    <citation type="journal article" date="2015" name="PLoS ONE">
        <title>Comprehensive Evaluation of Toxoplasma gondii VEG and Neospora caninum LIV Genomes with Tachyzoite Stage Transcriptome and Proteome Defines Novel Transcript Features.</title>
        <authorList>
            <person name="Ramaprasad A."/>
            <person name="Mourier T."/>
            <person name="Naeem R."/>
            <person name="Malas T.B."/>
            <person name="Moussa E."/>
            <person name="Panigrahi A."/>
            <person name="Vermont S.J."/>
            <person name="Otto T.D."/>
            <person name="Wastling J."/>
            <person name="Pain A."/>
        </authorList>
    </citation>
    <scope>NUCLEOTIDE SEQUENCE</scope>
    <source>
        <strain evidence="4">Liverpool</strain>
    </source>
</reference>
<dbReference type="EMBL" id="LN714484">
    <property type="protein sequence ID" value="CEL68379.1"/>
    <property type="molecule type" value="Genomic_DNA"/>
</dbReference>